<evidence type="ECO:0000313" key="3">
    <source>
        <dbReference type="Proteomes" id="UP000229340"/>
    </source>
</evidence>
<dbReference type="EMBL" id="CP024443">
    <property type="protein sequence ID" value="ATR79386.1"/>
    <property type="molecule type" value="Genomic_DNA"/>
</dbReference>
<accession>A0A2D2LWL9</accession>
<organism evidence="2 3">
    <name type="scientific">Faucicola osloensis</name>
    <name type="common">Moraxella osloensis</name>
    <dbReference type="NCBI Taxonomy" id="34062"/>
    <lineage>
        <taxon>Bacteria</taxon>
        <taxon>Pseudomonadati</taxon>
        <taxon>Pseudomonadota</taxon>
        <taxon>Gammaproteobacteria</taxon>
        <taxon>Moraxellales</taxon>
        <taxon>Moraxellaceae</taxon>
        <taxon>Faucicola</taxon>
    </lineage>
</organism>
<gene>
    <name evidence="2" type="ORF">NP7_09115</name>
</gene>
<sequence>MYDSVFQDIKTHIVSFTGLERDALHIYVGIGVFLITSLLFKNHRYRWLIALFVVIAAASMGEVLDRHDQLIIDKHWYWQGSVHDIVNTCFFPTLFTLILTFTHFFERNFERNIAQVHGSKR</sequence>
<keyword evidence="1" id="KW-1133">Transmembrane helix</keyword>
<keyword evidence="1" id="KW-0472">Membrane</keyword>
<feature type="transmembrane region" description="Helical" evidence="1">
    <location>
        <begin position="24"/>
        <end position="40"/>
    </location>
</feature>
<evidence type="ECO:0000256" key="1">
    <source>
        <dbReference type="SAM" id="Phobius"/>
    </source>
</evidence>
<feature type="transmembrane region" description="Helical" evidence="1">
    <location>
        <begin position="47"/>
        <end position="65"/>
    </location>
</feature>
<evidence type="ECO:0000313" key="2">
    <source>
        <dbReference type="EMBL" id="ATR79386.1"/>
    </source>
</evidence>
<name>A0A2D2LWL9_FAUOS</name>
<keyword evidence="1" id="KW-0812">Transmembrane</keyword>
<proteinExistence type="predicted"/>
<dbReference type="STRING" id="34062.AXE82_05315"/>
<dbReference type="AlphaFoldDB" id="A0A2D2LWL9"/>
<dbReference type="RefSeq" id="WP_100270556.1">
    <property type="nucleotide sequence ID" value="NZ_CP024443.1"/>
</dbReference>
<reference evidence="3" key="1">
    <citation type="submission" date="2017-11" db="EMBL/GenBank/DDBJ databases">
        <title>Complete genome sequence of Moraxella osloensis NP7 isolated from human skin.</title>
        <authorList>
            <person name="Lee K."/>
            <person name="Lim J.Y."/>
            <person name="Hwang I."/>
        </authorList>
    </citation>
    <scope>NUCLEOTIDE SEQUENCE [LARGE SCALE GENOMIC DNA]</scope>
    <source>
        <strain evidence="3">NP7</strain>
    </source>
</reference>
<protein>
    <submittedName>
        <fullName evidence="2">Uncharacterized protein</fullName>
    </submittedName>
</protein>
<feature type="transmembrane region" description="Helical" evidence="1">
    <location>
        <begin position="85"/>
        <end position="105"/>
    </location>
</feature>
<dbReference type="Proteomes" id="UP000229340">
    <property type="component" value="Chromosome"/>
</dbReference>